<dbReference type="Pfam" id="PF04228">
    <property type="entry name" value="Zn_peptidase"/>
    <property type="match status" value="1"/>
</dbReference>
<dbReference type="Proteomes" id="UP000805614">
    <property type="component" value="Unassembled WGS sequence"/>
</dbReference>
<keyword evidence="4 6" id="KW-0472">Membrane</keyword>
<evidence type="ECO:0000256" key="2">
    <source>
        <dbReference type="ARBA" id="ARBA00022692"/>
    </source>
</evidence>
<evidence type="ECO:0000256" key="3">
    <source>
        <dbReference type="ARBA" id="ARBA00022989"/>
    </source>
</evidence>
<accession>A0ABR7M1N6</accession>
<keyword evidence="3 6" id="KW-1133">Transmembrane helix</keyword>
<reference evidence="7 8" key="1">
    <citation type="submission" date="2020-06" db="EMBL/GenBank/DDBJ databases">
        <title>Actinomadura xiongansis sp. nov., isolated from soil of Baiyangdian.</title>
        <authorList>
            <person name="Zhang X."/>
        </authorList>
    </citation>
    <scope>NUCLEOTIDE SEQUENCE [LARGE SCALE GENOMIC DNA]</scope>
    <source>
        <strain evidence="7 8">HBUM206468</strain>
    </source>
</reference>
<proteinExistence type="predicted"/>
<gene>
    <name evidence="7" type="ORF">HKK74_36935</name>
</gene>
<organism evidence="7 8">
    <name type="scientific">Actinomadura alba</name>
    <dbReference type="NCBI Taxonomy" id="406431"/>
    <lineage>
        <taxon>Bacteria</taxon>
        <taxon>Bacillati</taxon>
        <taxon>Actinomycetota</taxon>
        <taxon>Actinomycetes</taxon>
        <taxon>Streptosporangiales</taxon>
        <taxon>Thermomonosporaceae</taxon>
        <taxon>Actinomadura</taxon>
    </lineage>
</organism>
<feature type="transmembrane region" description="Helical" evidence="6">
    <location>
        <begin position="56"/>
        <end position="79"/>
    </location>
</feature>
<dbReference type="PANTHER" id="PTHR30168">
    <property type="entry name" value="PUTATIVE MEMBRANE PROTEIN YPFJ"/>
    <property type="match status" value="1"/>
</dbReference>
<keyword evidence="2 6" id="KW-0812">Transmembrane</keyword>
<dbReference type="InterPro" id="IPR007343">
    <property type="entry name" value="Uncharacterised_pept_Zn_put"/>
</dbReference>
<comment type="caution">
    <text evidence="7">The sequence shown here is derived from an EMBL/GenBank/DDBJ whole genome shotgun (WGS) entry which is preliminary data.</text>
</comment>
<name>A0ABR7M1N6_9ACTN</name>
<comment type="subcellular location">
    <subcellularLocation>
        <location evidence="1">Membrane</location>
        <topology evidence="1">Single-pass membrane protein</topology>
    </subcellularLocation>
</comment>
<evidence type="ECO:0000256" key="6">
    <source>
        <dbReference type="SAM" id="Phobius"/>
    </source>
</evidence>
<dbReference type="RefSeq" id="WP_187248079.1">
    <property type="nucleotide sequence ID" value="NZ_BAAAOK010000009.1"/>
</dbReference>
<evidence type="ECO:0000313" key="8">
    <source>
        <dbReference type="Proteomes" id="UP000805614"/>
    </source>
</evidence>
<feature type="region of interest" description="Disordered" evidence="5">
    <location>
        <begin position="1"/>
        <end position="48"/>
    </location>
</feature>
<dbReference type="PANTHER" id="PTHR30168:SF0">
    <property type="entry name" value="INNER MEMBRANE PROTEIN"/>
    <property type="match status" value="1"/>
</dbReference>
<evidence type="ECO:0000256" key="1">
    <source>
        <dbReference type="ARBA" id="ARBA00004167"/>
    </source>
</evidence>
<evidence type="ECO:0000256" key="5">
    <source>
        <dbReference type="SAM" id="MobiDB-lite"/>
    </source>
</evidence>
<evidence type="ECO:0000256" key="4">
    <source>
        <dbReference type="ARBA" id="ARBA00023136"/>
    </source>
</evidence>
<dbReference type="EMBL" id="JABVEC010000055">
    <property type="protein sequence ID" value="MBC6471037.1"/>
    <property type="molecule type" value="Genomic_DNA"/>
</dbReference>
<sequence length="336" mass="35848">MVRQYLPPSPPGDGRAPAEPAGRSPAEGRGRASRGGDGYGRYTVPRRRAPRRTAGGAVVGVLGSLAAVFVIAILGMAMYGQEGRGATGEGGAPDGTASRSAATANKLYSTGVLTPVACRAPRIAPGSDESMRRFMNVLAGCLDVSWQRQFTKGDLRFTPPERVFWSEPGRSPCGSYPQSGAAAFYCPANNSMYVGLAHVVETAGDEPVSNYAVYARVITHEYSHHVQEQAGILAYGHRLLGRRSATGRTDASRRIELQAQCLAGVFLGAERSSLPMTARQYVAMMNDVRGRGDDDQPPDERDHGSSLHYAGWVEKGFRNRVLSACNTWTAPASAVS</sequence>
<keyword evidence="8" id="KW-1185">Reference proteome</keyword>
<protein>
    <submittedName>
        <fullName evidence="7">Neutral zinc metallopeptidase</fullName>
    </submittedName>
</protein>
<evidence type="ECO:0000313" key="7">
    <source>
        <dbReference type="EMBL" id="MBC6471037.1"/>
    </source>
</evidence>